<dbReference type="CDD" id="cd01433">
    <property type="entry name" value="Ribosomal_L16_L10e"/>
    <property type="match status" value="1"/>
</dbReference>
<dbReference type="InterPro" id="IPR020798">
    <property type="entry name" value="Ribosomal_uL16_CS"/>
</dbReference>
<protein>
    <submittedName>
        <fullName evidence="6">Similar to 54S ribosomal protein L16, mitochondrial acc. no. Q9Y822</fullName>
    </submittedName>
</protein>
<accession>U4LIQ5</accession>
<evidence type="ECO:0000256" key="2">
    <source>
        <dbReference type="ARBA" id="ARBA00022980"/>
    </source>
</evidence>
<reference evidence="6 7" key="1">
    <citation type="journal article" date="2013" name="PLoS Genet.">
        <title>The genome and development-dependent transcriptomes of Pyronema confluens: a window into fungal evolution.</title>
        <authorList>
            <person name="Traeger S."/>
            <person name="Altegoer F."/>
            <person name="Freitag M."/>
            <person name="Gabaldon T."/>
            <person name="Kempken F."/>
            <person name="Kumar A."/>
            <person name="Marcet-Houben M."/>
            <person name="Poggeler S."/>
            <person name="Stajich J.E."/>
            <person name="Nowrousian M."/>
        </authorList>
    </citation>
    <scope>NUCLEOTIDE SEQUENCE [LARGE SCALE GENOMIC DNA]</scope>
    <source>
        <strain evidence="7">CBS 100304</strain>
        <tissue evidence="6">Vegetative mycelium</tissue>
    </source>
</reference>
<dbReference type="NCBIfam" id="TIGR01164">
    <property type="entry name" value="rplP_bact"/>
    <property type="match status" value="1"/>
</dbReference>
<feature type="region of interest" description="Disordered" evidence="5">
    <location>
        <begin position="49"/>
        <end position="78"/>
    </location>
</feature>
<dbReference type="Gene3D" id="3.90.1170.10">
    <property type="entry name" value="Ribosomal protein L10e/L16"/>
    <property type="match status" value="1"/>
</dbReference>
<keyword evidence="3 4" id="KW-0687">Ribonucleoprotein</keyword>
<dbReference type="OMA" id="MPGMYEF"/>
<evidence type="ECO:0000256" key="1">
    <source>
        <dbReference type="ARBA" id="ARBA00008931"/>
    </source>
</evidence>
<gene>
    <name evidence="6" type="ORF">PCON_12056</name>
</gene>
<dbReference type="PROSITE" id="PS00701">
    <property type="entry name" value="RIBOSOMAL_L16_2"/>
    <property type="match status" value="1"/>
</dbReference>
<dbReference type="GO" id="GO:0003735">
    <property type="term" value="F:structural constituent of ribosome"/>
    <property type="evidence" value="ECO:0007669"/>
    <property type="project" value="InterPro"/>
</dbReference>
<dbReference type="GO" id="GO:0032543">
    <property type="term" value="P:mitochondrial translation"/>
    <property type="evidence" value="ECO:0007669"/>
    <property type="project" value="TreeGrafter"/>
</dbReference>
<dbReference type="AlphaFoldDB" id="U4LIQ5"/>
<keyword evidence="2 4" id="KW-0689">Ribosomal protein</keyword>
<evidence type="ECO:0000256" key="5">
    <source>
        <dbReference type="SAM" id="MobiDB-lite"/>
    </source>
</evidence>
<dbReference type="InterPro" id="IPR016180">
    <property type="entry name" value="Ribosomal_uL16_dom"/>
</dbReference>
<dbReference type="GO" id="GO:0005762">
    <property type="term" value="C:mitochondrial large ribosomal subunit"/>
    <property type="evidence" value="ECO:0007669"/>
    <property type="project" value="TreeGrafter"/>
</dbReference>
<dbReference type="InterPro" id="IPR000114">
    <property type="entry name" value="Ribosomal_uL16_bact-type"/>
</dbReference>
<dbReference type="InterPro" id="IPR047873">
    <property type="entry name" value="Ribosomal_uL16"/>
</dbReference>
<evidence type="ECO:0000256" key="3">
    <source>
        <dbReference type="ARBA" id="ARBA00023274"/>
    </source>
</evidence>
<organism evidence="6 7">
    <name type="scientific">Pyronema omphalodes (strain CBS 100304)</name>
    <name type="common">Pyronema confluens</name>
    <dbReference type="NCBI Taxonomy" id="1076935"/>
    <lineage>
        <taxon>Eukaryota</taxon>
        <taxon>Fungi</taxon>
        <taxon>Dikarya</taxon>
        <taxon>Ascomycota</taxon>
        <taxon>Pezizomycotina</taxon>
        <taxon>Pezizomycetes</taxon>
        <taxon>Pezizales</taxon>
        <taxon>Pyronemataceae</taxon>
        <taxon>Pyronema</taxon>
    </lineage>
</organism>
<evidence type="ECO:0000313" key="6">
    <source>
        <dbReference type="EMBL" id="CCX31979.1"/>
    </source>
</evidence>
<dbReference type="SUPFAM" id="SSF54686">
    <property type="entry name" value="Ribosomal protein L16p/L10e"/>
    <property type="match status" value="1"/>
</dbReference>
<evidence type="ECO:0000313" key="7">
    <source>
        <dbReference type="Proteomes" id="UP000018144"/>
    </source>
</evidence>
<dbReference type="GO" id="GO:0019843">
    <property type="term" value="F:rRNA binding"/>
    <property type="evidence" value="ECO:0007669"/>
    <property type="project" value="InterPro"/>
</dbReference>
<sequence>MQAIRRSFAALAVRPSASVLAEVRTGAIVSAATQLLRFPVENRTFTSSAQQNSWLLPKSGDHGSTRKGRPRVPTGGSTRGTTVVWGDYGLRMCDHHRRVSALQLKNAEDTIRKKLRGMKYRLYMRVACNIPVYTKGNETRMGTGKGSMDFWACRLPTNRVIFELKGEIHEQIVRDAFRVAAGKMSGNYETIKRGDAPCIGATKLTPENVKKLLARKGAPIDPLNRYLAANPEAREAAEAAK</sequence>
<proteinExistence type="inferred from homology"/>
<dbReference type="STRING" id="1076935.U4LIQ5"/>
<dbReference type="OrthoDB" id="268521at2759"/>
<evidence type="ECO:0000256" key="4">
    <source>
        <dbReference type="RuleBase" id="RU004413"/>
    </source>
</evidence>
<comment type="similarity">
    <text evidence="1 4">Belongs to the universal ribosomal protein uL16 family.</text>
</comment>
<dbReference type="PRINTS" id="PR00060">
    <property type="entry name" value="RIBOSOMALL16"/>
</dbReference>
<keyword evidence="7" id="KW-1185">Reference proteome</keyword>
<dbReference type="eggNOG" id="KOG3422">
    <property type="taxonomic scope" value="Eukaryota"/>
</dbReference>
<dbReference type="Pfam" id="PF00252">
    <property type="entry name" value="Ribosomal_L16"/>
    <property type="match status" value="1"/>
</dbReference>
<dbReference type="EMBL" id="HF935702">
    <property type="protein sequence ID" value="CCX31979.1"/>
    <property type="molecule type" value="Genomic_DNA"/>
</dbReference>
<dbReference type="PANTHER" id="PTHR12220:SF13">
    <property type="entry name" value="LARGE RIBOSOMAL SUBUNIT PROTEIN UL16M"/>
    <property type="match status" value="1"/>
</dbReference>
<dbReference type="Proteomes" id="UP000018144">
    <property type="component" value="Unassembled WGS sequence"/>
</dbReference>
<dbReference type="InterPro" id="IPR036920">
    <property type="entry name" value="Ribosomal_uL16_sf"/>
</dbReference>
<dbReference type="PANTHER" id="PTHR12220">
    <property type="entry name" value="50S/60S RIBOSOMAL PROTEIN L16"/>
    <property type="match status" value="1"/>
</dbReference>
<name>U4LIQ5_PYROM</name>